<evidence type="ECO:0000256" key="1">
    <source>
        <dbReference type="ARBA" id="ARBA00004635"/>
    </source>
</evidence>
<comment type="caution">
    <text evidence="8">The sequence shown here is derived from an EMBL/GenBank/DDBJ whole genome shotgun (WGS) entry which is preliminary data.</text>
</comment>
<protein>
    <recommendedName>
        <fullName evidence="6">Lipoprotein</fullName>
    </recommendedName>
</protein>
<dbReference type="CDD" id="cd13597">
    <property type="entry name" value="PBP2_lipoprotein_Tp32"/>
    <property type="match status" value="1"/>
</dbReference>
<evidence type="ECO:0000256" key="3">
    <source>
        <dbReference type="ARBA" id="ARBA00023136"/>
    </source>
</evidence>
<feature type="lipid moiety-binding region" description="S-diacylglycerol cysteine" evidence="7">
    <location>
        <position position="42"/>
    </location>
</feature>
<dbReference type="HOGENOM" id="CLU_067080_0_0_9"/>
<dbReference type="GO" id="GO:0016020">
    <property type="term" value="C:membrane"/>
    <property type="evidence" value="ECO:0007669"/>
    <property type="project" value="UniProtKB-SubCell"/>
</dbReference>
<evidence type="ECO:0000256" key="7">
    <source>
        <dbReference type="PIRSR" id="PIRSR002854-1"/>
    </source>
</evidence>
<comment type="subcellular location">
    <subcellularLocation>
        <location evidence="1">Membrane</location>
        <topology evidence="1">Lipid-anchor</topology>
    </subcellularLocation>
</comment>
<dbReference type="Proteomes" id="UP000004416">
    <property type="component" value="Unassembled WGS sequence"/>
</dbReference>
<keyword evidence="4" id="KW-0564">Palmitate</keyword>
<keyword evidence="2" id="KW-0732">Signal</keyword>
<evidence type="ECO:0000256" key="5">
    <source>
        <dbReference type="ARBA" id="ARBA00023288"/>
    </source>
</evidence>
<dbReference type="AlphaFoldDB" id="G9XW90"/>
<dbReference type="NCBIfam" id="TIGR00363">
    <property type="entry name" value="MetQ/NlpA family lipoprotein"/>
    <property type="match status" value="1"/>
</dbReference>
<dbReference type="PIRSF" id="PIRSF002854">
    <property type="entry name" value="MetQ"/>
    <property type="match status" value="1"/>
</dbReference>
<evidence type="ECO:0000256" key="2">
    <source>
        <dbReference type="ARBA" id="ARBA00022729"/>
    </source>
</evidence>
<dbReference type="EMBL" id="AFZX01000138">
    <property type="protein sequence ID" value="EHL04105.1"/>
    <property type="molecule type" value="Genomic_DNA"/>
</dbReference>
<reference evidence="8 9" key="1">
    <citation type="submission" date="2011-08" db="EMBL/GenBank/DDBJ databases">
        <authorList>
            <person name="Weinstock G."/>
            <person name="Sodergren E."/>
            <person name="Clifton S."/>
            <person name="Fulton L."/>
            <person name="Fulton B."/>
            <person name="Courtney L."/>
            <person name="Fronick C."/>
            <person name="Harrison M."/>
            <person name="Strong C."/>
            <person name="Farmer C."/>
            <person name="Delahaunty K."/>
            <person name="Markovic C."/>
            <person name="Hall O."/>
            <person name="Minx P."/>
            <person name="Tomlinson C."/>
            <person name="Mitreva M."/>
            <person name="Hou S."/>
            <person name="Chen J."/>
            <person name="Wollam A."/>
            <person name="Pepin K.H."/>
            <person name="Johnson M."/>
            <person name="Bhonagiri V."/>
            <person name="Zhang X."/>
            <person name="Suruliraj S."/>
            <person name="Warren W."/>
            <person name="Chinwalla A."/>
            <person name="Mardis E.R."/>
            <person name="Wilson R.K."/>
        </authorList>
    </citation>
    <scope>NUCLEOTIDE SEQUENCE [LARGE SCALE GENOMIC DNA]</scope>
    <source>
        <strain evidence="8 9">DP7</strain>
    </source>
</reference>
<dbReference type="PANTHER" id="PTHR30429">
    <property type="entry name" value="D-METHIONINE-BINDING LIPOPROTEIN METQ"/>
    <property type="match status" value="1"/>
</dbReference>
<dbReference type="PANTHER" id="PTHR30429:SF0">
    <property type="entry name" value="METHIONINE-BINDING LIPOPROTEIN METQ"/>
    <property type="match status" value="1"/>
</dbReference>
<keyword evidence="3" id="KW-0472">Membrane</keyword>
<sequence>MSSCVSSEEKKEEFKEEIRMKRKLSTLIIGSVVALSLVLTGCGSTPQKAETPPASGNANEPVTIKVGATPVPHAEVLEFVKPKLAEQGINLEIVNFTDYSLPNPAVNDGVIDANYFQHTPYLDTYTAQGMKLVIIGNVHIEPMGFYSKKVTKIDELKDGDAIAIPNDPSNGGRALAVLEQAGLIKLKDGAGVTATELDIAENPKKLKIQAIEAAQLPHALTDPKIAGAVINTNYALEAGLNPTEDAIVLEGKDSPYANIVVAKEDRKDDPNLKKLVEALNTPEVKKFIEDTYKGAVVPAF</sequence>
<evidence type="ECO:0000313" key="9">
    <source>
        <dbReference type="Proteomes" id="UP000004416"/>
    </source>
</evidence>
<dbReference type="SUPFAM" id="SSF53850">
    <property type="entry name" value="Periplasmic binding protein-like II"/>
    <property type="match status" value="1"/>
</dbReference>
<evidence type="ECO:0000256" key="6">
    <source>
        <dbReference type="PIRNR" id="PIRNR002854"/>
    </source>
</evidence>
<gene>
    <name evidence="8" type="ORF">HMPREF0322_05257</name>
</gene>
<organism evidence="8 9">
    <name type="scientific">Desulfitobacterium hafniense DP7</name>
    <dbReference type="NCBI Taxonomy" id="537010"/>
    <lineage>
        <taxon>Bacteria</taxon>
        <taxon>Bacillati</taxon>
        <taxon>Bacillota</taxon>
        <taxon>Clostridia</taxon>
        <taxon>Eubacteriales</taxon>
        <taxon>Desulfitobacteriaceae</taxon>
        <taxon>Desulfitobacterium</taxon>
    </lineage>
</organism>
<comment type="similarity">
    <text evidence="6">Belongs to the nlpA lipoprotein family.</text>
</comment>
<dbReference type="PATRIC" id="fig|537010.4.peg.4897"/>
<accession>G9XW90</accession>
<dbReference type="Pfam" id="PF03180">
    <property type="entry name" value="Lipoprotein_9"/>
    <property type="match status" value="1"/>
</dbReference>
<name>G9XW90_DESHA</name>
<evidence type="ECO:0000256" key="4">
    <source>
        <dbReference type="ARBA" id="ARBA00023139"/>
    </source>
</evidence>
<keyword evidence="5 6" id="KW-0449">Lipoprotein</keyword>
<proteinExistence type="inferred from homology"/>
<dbReference type="Gene3D" id="3.40.190.10">
    <property type="entry name" value="Periplasmic binding protein-like II"/>
    <property type="match status" value="2"/>
</dbReference>
<dbReference type="InterPro" id="IPR004872">
    <property type="entry name" value="Lipoprotein_NlpA"/>
</dbReference>
<evidence type="ECO:0000313" key="8">
    <source>
        <dbReference type="EMBL" id="EHL04105.1"/>
    </source>
</evidence>